<evidence type="ECO:0000313" key="3">
    <source>
        <dbReference type="EMBL" id="WMN07691.1"/>
    </source>
</evidence>
<feature type="transmembrane region" description="Helical" evidence="2">
    <location>
        <begin position="83"/>
        <end position="103"/>
    </location>
</feature>
<accession>A0AA51N7F6</accession>
<evidence type="ECO:0000313" key="4">
    <source>
        <dbReference type="Proteomes" id="UP001244443"/>
    </source>
</evidence>
<dbReference type="EMBL" id="CP129970">
    <property type="protein sequence ID" value="WMN07691.1"/>
    <property type="molecule type" value="Genomic_DNA"/>
</dbReference>
<keyword evidence="1" id="KW-0175">Coiled coil</keyword>
<feature type="transmembrane region" description="Helical" evidence="2">
    <location>
        <begin position="174"/>
        <end position="190"/>
    </location>
</feature>
<evidence type="ECO:0000256" key="1">
    <source>
        <dbReference type="SAM" id="Coils"/>
    </source>
</evidence>
<keyword evidence="2" id="KW-0812">Transmembrane</keyword>
<evidence type="ECO:0000256" key="2">
    <source>
        <dbReference type="SAM" id="Phobius"/>
    </source>
</evidence>
<proteinExistence type="predicted"/>
<protein>
    <recommendedName>
        <fullName evidence="5">Signal transduction histidine kinase dimerisation/phosphoacceptor domain-containing protein</fullName>
    </recommendedName>
</protein>
<name>A0AA51N7F6_9BACT</name>
<dbReference type="AlphaFoldDB" id="A0AA51N7F6"/>
<gene>
    <name evidence="3" type="ORF">QYS48_29545</name>
</gene>
<feature type="transmembrane region" description="Helical" evidence="2">
    <location>
        <begin position="132"/>
        <end position="154"/>
    </location>
</feature>
<feature type="coiled-coil region" evidence="1">
    <location>
        <begin position="194"/>
        <end position="242"/>
    </location>
</feature>
<organism evidence="3 4">
    <name type="scientific">Marivirga arenosa</name>
    <dbReference type="NCBI Taxonomy" id="3059076"/>
    <lineage>
        <taxon>Bacteria</taxon>
        <taxon>Pseudomonadati</taxon>
        <taxon>Bacteroidota</taxon>
        <taxon>Cytophagia</taxon>
        <taxon>Cytophagales</taxon>
        <taxon>Marivirgaceae</taxon>
        <taxon>Marivirga</taxon>
    </lineage>
</organism>
<reference evidence="3" key="1">
    <citation type="submission" date="2023-08" db="EMBL/GenBank/DDBJ databases">
        <title>Comparative genomics and taxonomic characterization of three novel marine species of genus Marivirga.</title>
        <authorList>
            <person name="Muhammad N."/>
            <person name="Kim S.-G."/>
        </authorList>
    </citation>
    <scope>NUCLEOTIDE SEQUENCE [LARGE SCALE GENOMIC DNA]</scope>
    <source>
        <strain evidence="3">ABR2-2</strain>
    </source>
</reference>
<keyword evidence="4" id="KW-1185">Reference proteome</keyword>
<dbReference type="RefSeq" id="WP_308357894.1">
    <property type="nucleotide sequence ID" value="NZ_CP129970.2"/>
</dbReference>
<evidence type="ECO:0008006" key="5">
    <source>
        <dbReference type="Google" id="ProtNLM"/>
    </source>
</evidence>
<keyword evidence="2" id="KW-0472">Membrane</keyword>
<feature type="transmembrane region" description="Helical" evidence="2">
    <location>
        <begin position="109"/>
        <end position="125"/>
    </location>
</feature>
<dbReference type="Proteomes" id="UP001244443">
    <property type="component" value="Chromosome"/>
</dbReference>
<feature type="transmembrane region" description="Helical" evidence="2">
    <location>
        <begin position="56"/>
        <end position="74"/>
    </location>
</feature>
<sequence>MSISLKKWTHAGIAIDMDDNAKRKLFLTNVMALSLALVMIVVGLNDISNENYYASYRRMGVLIIMLFIPIFNFYRYYRLSKSILLLFPSLILLGVPILIGDFFPGQFIWFQYAAAIFCSVPFIIFEHQNDRLFIILFLVYFLTITLFIDKVLLYYSNPPEAMKELVSNFTDFKIPPLFIALFSTTTFLWYNRTNAEYERKLKQANIELEETHEELIAKNEEYEAINRNLENLVKERSRLIETKNRQIIDYANINAHKVRGPLARIMGLINISEYSQEPEELKKLFLKLKKPSQELNEIIQEINKTLDQSEEEN</sequence>
<keyword evidence="2" id="KW-1133">Transmembrane helix</keyword>
<feature type="transmembrane region" description="Helical" evidence="2">
    <location>
        <begin position="25"/>
        <end position="44"/>
    </location>
</feature>